<keyword evidence="2" id="KW-1185">Reference proteome</keyword>
<dbReference type="Proteomes" id="UP001055879">
    <property type="component" value="Linkage Group LG14"/>
</dbReference>
<comment type="caution">
    <text evidence="1">The sequence shown here is derived from an EMBL/GenBank/DDBJ whole genome shotgun (WGS) entry which is preliminary data.</text>
</comment>
<reference evidence="2" key="1">
    <citation type="journal article" date="2022" name="Mol. Ecol. Resour.">
        <title>The genomes of chicory, endive, great burdock and yacon provide insights into Asteraceae palaeo-polyploidization history and plant inulin production.</title>
        <authorList>
            <person name="Fan W."/>
            <person name="Wang S."/>
            <person name="Wang H."/>
            <person name="Wang A."/>
            <person name="Jiang F."/>
            <person name="Liu H."/>
            <person name="Zhao H."/>
            <person name="Xu D."/>
            <person name="Zhang Y."/>
        </authorList>
    </citation>
    <scope>NUCLEOTIDE SEQUENCE [LARGE SCALE GENOMIC DNA]</scope>
    <source>
        <strain evidence="2">cv. Niubang</strain>
    </source>
</reference>
<sequence length="256" mass="28236">MDLRQEADEESQQEDSNEGENFEEPHNQNTDFEKEVTIRREEETWTEGSGKVRDGLKTCISPKEDKSGGNKSSHVSDTICENGGPGQSLLGVGDPNKNPANLISPLDSDTEIHNWRAASGTDNQKEGNKEGKQSKGGQSKVRGKEKIEAEKNKAKMKKGDIFGLGRGKVSFHLIKKKARSSGQKMRQKAINREGETSKQERSKKKVEDLCSSGSFAAISNELRSEDSSSDVLELGRQLGISWEGENLEKVQTGTQR</sequence>
<organism evidence="1 2">
    <name type="scientific">Arctium lappa</name>
    <name type="common">Greater burdock</name>
    <name type="synonym">Lappa major</name>
    <dbReference type="NCBI Taxonomy" id="4217"/>
    <lineage>
        <taxon>Eukaryota</taxon>
        <taxon>Viridiplantae</taxon>
        <taxon>Streptophyta</taxon>
        <taxon>Embryophyta</taxon>
        <taxon>Tracheophyta</taxon>
        <taxon>Spermatophyta</taxon>
        <taxon>Magnoliopsida</taxon>
        <taxon>eudicotyledons</taxon>
        <taxon>Gunneridae</taxon>
        <taxon>Pentapetalae</taxon>
        <taxon>asterids</taxon>
        <taxon>campanulids</taxon>
        <taxon>Asterales</taxon>
        <taxon>Asteraceae</taxon>
        <taxon>Carduoideae</taxon>
        <taxon>Cardueae</taxon>
        <taxon>Arctiinae</taxon>
        <taxon>Arctium</taxon>
    </lineage>
</organism>
<name>A0ACB8Y4N3_ARCLA</name>
<accession>A0ACB8Y4N3</accession>
<evidence type="ECO:0000313" key="2">
    <source>
        <dbReference type="Proteomes" id="UP001055879"/>
    </source>
</evidence>
<evidence type="ECO:0000313" key="1">
    <source>
        <dbReference type="EMBL" id="KAI3678208.1"/>
    </source>
</evidence>
<gene>
    <name evidence="1" type="ORF">L6452_37493</name>
</gene>
<reference evidence="1 2" key="2">
    <citation type="journal article" date="2022" name="Mol. Ecol. Resour.">
        <title>The genomes of chicory, endive, great burdock and yacon provide insights into Asteraceae paleo-polyploidization history and plant inulin production.</title>
        <authorList>
            <person name="Fan W."/>
            <person name="Wang S."/>
            <person name="Wang H."/>
            <person name="Wang A."/>
            <person name="Jiang F."/>
            <person name="Liu H."/>
            <person name="Zhao H."/>
            <person name="Xu D."/>
            <person name="Zhang Y."/>
        </authorList>
    </citation>
    <scope>NUCLEOTIDE SEQUENCE [LARGE SCALE GENOMIC DNA]</scope>
    <source>
        <strain evidence="2">cv. Niubang</strain>
    </source>
</reference>
<proteinExistence type="predicted"/>
<dbReference type="EMBL" id="CM042060">
    <property type="protein sequence ID" value="KAI3678208.1"/>
    <property type="molecule type" value="Genomic_DNA"/>
</dbReference>
<protein>
    <submittedName>
        <fullName evidence="1">Uncharacterized protein</fullName>
    </submittedName>
</protein>